<protein>
    <submittedName>
        <fullName evidence="1">Uncharacterized protein</fullName>
    </submittedName>
</protein>
<organism evidence="1">
    <name type="scientific">Chrysotila carterae</name>
    <name type="common">Marine alga</name>
    <name type="synonym">Syracosphaera carterae</name>
    <dbReference type="NCBI Taxonomy" id="13221"/>
    <lineage>
        <taxon>Eukaryota</taxon>
        <taxon>Haptista</taxon>
        <taxon>Haptophyta</taxon>
        <taxon>Prymnesiophyceae</taxon>
        <taxon>Isochrysidales</taxon>
        <taxon>Isochrysidaceae</taxon>
        <taxon>Chrysotila</taxon>
    </lineage>
</organism>
<dbReference type="AlphaFoldDB" id="A0A7S4F7S4"/>
<gene>
    <name evidence="1" type="ORF">PCAR00345_LOCUS30213</name>
</gene>
<dbReference type="EMBL" id="HBIZ01047100">
    <property type="protein sequence ID" value="CAE0777574.1"/>
    <property type="molecule type" value="Transcribed_RNA"/>
</dbReference>
<reference evidence="1" key="1">
    <citation type="submission" date="2021-01" db="EMBL/GenBank/DDBJ databases">
        <authorList>
            <person name="Corre E."/>
            <person name="Pelletier E."/>
            <person name="Niang G."/>
            <person name="Scheremetjew M."/>
            <person name="Finn R."/>
            <person name="Kale V."/>
            <person name="Holt S."/>
            <person name="Cochrane G."/>
            <person name="Meng A."/>
            <person name="Brown T."/>
            <person name="Cohen L."/>
        </authorList>
    </citation>
    <scope>NUCLEOTIDE SEQUENCE</scope>
    <source>
        <strain evidence="1">CCMP645</strain>
    </source>
</reference>
<accession>A0A7S4F7S4</accession>
<evidence type="ECO:0000313" key="1">
    <source>
        <dbReference type="EMBL" id="CAE0777574.1"/>
    </source>
</evidence>
<sequence length="337" mass="36260">MIRRTGEAAATCTLARTQGAGRARKMRGFALTMHSSNSELAVLFMLLPKTSSLQAEAAKSEESVTAVQQVEELQRSEEQLWRTLSSYVRQRRLRGESALKLLVQRASMAAEAPADGRRHEGKHKHVSMADALFAEGKAANAAGDAELARGFFESAFVCQPRLAFLLSMGNMHLKLDETEHAEAIYRHVEESASASDKEKEMARRKLAEAKARTESVAAMVETCAVADADVHTLMSVCQRLVEALAAGPSEPRSVSAALAAADLSERDKLLQEVELARALASAAVAQKTVLETELAHEHKAHRRAKASQMALQQVATALEVKVAVQAAADAAQPAGKA</sequence>
<proteinExistence type="predicted"/>
<name>A0A7S4F7S4_CHRCT</name>